<accession>A0AAE1VJE5</accession>
<dbReference type="PANTHER" id="PTHR12242">
    <property type="entry name" value="OS02G0130600 PROTEIN-RELATED"/>
    <property type="match status" value="1"/>
</dbReference>
<dbReference type="EMBL" id="JAVYJV010000009">
    <property type="protein sequence ID" value="KAK4362470.1"/>
    <property type="molecule type" value="Genomic_DNA"/>
</dbReference>
<dbReference type="Proteomes" id="UP001291623">
    <property type="component" value="Unassembled WGS sequence"/>
</dbReference>
<feature type="transmembrane region" description="Helical" evidence="1">
    <location>
        <begin position="124"/>
        <end position="145"/>
    </location>
</feature>
<dbReference type="PANTHER" id="PTHR12242:SF22">
    <property type="entry name" value="OS02G0130600 PROTEIN"/>
    <property type="match status" value="1"/>
</dbReference>
<keyword evidence="1" id="KW-0812">Transmembrane</keyword>
<dbReference type="GO" id="GO:0016020">
    <property type="term" value="C:membrane"/>
    <property type="evidence" value="ECO:0007669"/>
    <property type="project" value="TreeGrafter"/>
</dbReference>
<feature type="transmembrane region" description="Helical" evidence="1">
    <location>
        <begin position="26"/>
        <end position="49"/>
    </location>
</feature>
<keyword evidence="1" id="KW-1133">Transmembrane helix</keyword>
<gene>
    <name evidence="2" type="ORF">RND71_017711</name>
</gene>
<evidence type="ECO:0000313" key="2">
    <source>
        <dbReference type="EMBL" id="KAK4362470.1"/>
    </source>
</evidence>
<evidence type="ECO:0000313" key="3">
    <source>
        <dbReference type="Proteomes" id="UP001291623"/>
    </source>
</evidence>
<evidence type="ECO:0000256" key="1">
    <source>
        <dbReference type="SAM" id="Phobius"/>
    </source>
</evidence>
<protein>
    <submittedName>
        <fullName evidence="2">Uncharacterized protein</fullName>
    </submittedName>
</protein>
<keyword evidence="3" id="KW-1185">Reference proteome</keyword>
<name>A0AAE1VJE5_9SOLA</name>
<proteinExistence type="predicted"/>
<sequence>MGFLTGAPKKSWQPAMTVDTTTSNYWLNWTVTLCSIWIFASMVFASILITKYEGPRGSRNRSREEEKDSPGLLYEDEVWKPCLKTIHPDWLLGYRVVSFLILLLLLILNVAVDGGELFYNYTQWTFTLITIYFGLGSVLSMYGCYQYHNKVGGDGIDNERLNGEYGSRKLSMNVESSNSSNAAKQVGGNAEQSSRQIADFWGYVFQIIFQWIINMHSINVVFLLGDTALNCLRCPWFRIGYFFLWTAVYVVFQWAVHACISIWWPYSFLDLSSSFSPLWYSSVAVMHIPCYGIFVLVMKLKHHLLKKWFPHSYQCAG</sequence>
<organism evidence="2 3">
    <name type="scientific">Anisodus tanguticus</name>
    <dbReference type="NCBI Taxonomy" id="243964"/>
    <lineage>
        <taxon>Eukaryota</taxon>
        <taxon>Viridiplantae</taxon>
        <taxon>Streptophyta</taxon>
        <taxon>Embryophyta</taxon>
        <taxon>Tracheophyta</taxon>
        <taxon>Spermatophyta</taxon>
        <taxon>Magnoliopsida</taxon>
        <taxon>eudicotyledons</taxon>
        <taxon>Gunneridae</taxon>
        <taxon>Pentapetalae</taxon>
        <taxon>asterids</taxon>
        <taxon>lamiids</taxon>
        <taxon>Solanales</taxon>
        <taxon>Solanaceae</taxon>
        <taxon>Solanoideae</taxon>
        <taxon>Hyoscyameae</taxon>
        <taxon>Anisodus</taxon>
    </lineage>
</organism>
<feature type="transmembrane region" description="Helical" evidence="1">
    <location>
        <begin position="92"/>
        <end position="112"/>
    </location>
</feature>
<keyword evidence="1" id="KW-0472">Membrane</keyword>
<reference evidence="2" key="1">
    <citation type="submission" date="2023-12" db="EMBL/GenBank/DDBJ databases">
        <title>Genome assembly of Anisodus tanguticus.</title>
        <authorList>
            <person name="Wang Y.-J."/>
        </authorList>
    </citation>
    <scope>NUCLEOTIDE SEQUENCE</scope>
    <source>
        <strain evidence="2">KB-2021</strain>
        <tissue evidence="2">Leaf</tissue>
    </source>
</reference>
<comment type="caution">
    <text evidence="2">The sequence shown here is derived from an EMBL/GenBank/DDBJ whole genome shotgun (WGS) entry which is preliminary data.</text>
</comment>
<feature type="transmembrane region" description="Helical" evidence="1">
    <location>
        <begin position="278"/>
        <end position="298"/>
    </location>
</feature>
<feature type="transmembrane region" description="Helical" evidence="1">
    <location>
        <begin position="242"/>
        <end position="266"/>
    </location>
</feature>
<dbReference type="AlphaFoldDB" id="A0AAE1VJE5"/>